<evidence type="ECO:0000256" key="3">
    <source>
        <dbReference type="ARBA" id="ARBA00022692"/>
    </source>
</evidence>
<evidence type="ECO:0000259" key="10">
    <source>
        <dbReference type="PROSITE" id="PS50111"/>
    </source>
</evidence>
<evidence type="ECO:0000256" key="1">
    <source>
        <dbReference type="ARBA" id="ARBA00004651"/>
    </source>
</evidence>
<feature type="domain" description="Methyl-accepting transducer" evidence="10">
    <location>
        <begin position="300"/>
        <end position="536"/>
    </location>
</feature>
<comment type="subcellular location">
    <subcellularLocation>
        <location evidence="1">Cell membrane</location>
        <topology evidence="1">Multi-pass membrane protein</topology>
    </subcellularLocation>
</comment>
<keyword evidence="5 9" id="KW-0472">Membrane</keyword>
<evidence type="ECO:0000256" key="7">
    <source>
        <dbReference type="ARBA" id="ARBA00029447"/>
    </source>
</evidence>
<dbReference type="Gene3D" id="1.10.287.950">
    <property type="entry name" value="Methyl-accepting chemotaxis protein"/>
    <property type="match status" value="1"/>
</dbReference>
<dbReference type="InterPro" id="IPR033480">
    <property type="entry name" value="sCache_2"/>
</dbReference>
<evidence type="ECO:0000256" key="6">
    <source>
        <dbReference type="ARBA" id="ARBA00023224"/>
    </source>
</evidence>
<keyword evidence="4 9" id="KW-1133">Transmembrane helix</keyword>
<gene>
    <name evidence="12" type="ORF">V6984_00860</name>
</gene>
<dbReference type="PANTHER" id="PTHR32089:SF112">
    <property type="entry name" value="LYSOZYME-LIKE PROTEIN-RELATED"/>
    <property type="match status" value="1"/>
</dbReference>
<organism evidence="12 13">
    <name type="scientific">Kineothrix sedimenti</name>
    <dbReference type="NCBI Taxonomy" id="3123317"/>
    <lineage>
        <taxon>Bacteria</taxon>
        <taxon>Bacillati</taxon>
        <taxon>Bacillota</taxon>
        <taxon>Clostridia</taxon>
        <taxon>Lachnospirales</taxon>
        <taxon>Lachnospiraceae</taxon>
        <taxon>Kineothrix</taxon>
    </lineage>
</organism>
<dbReference type="CDD" id="cd18774">
    <property type="entry name" value="PDC2_HK_sensor"/>
    <property type="match status" value="1"/>
</dbReference>
<keyword evidence="6 8" id="KW-0807">Transducer</keyword>
<dbReference type="Gene3D" id="6.10.340.10">
    <property type="match status" value="1"/>
</dbReference>
<comment type="similarity">
    <text evidence="7">Belongs to the methyl-accepting chemotaxis (MCP) protein family.</text>
</comment>
<dbReference type="InterPro" id="IPR004090">
    <property type="entry name" value="Chemotax_Me-accpt_rcpt"/>
</dbReference>
<dbReference type="EMBL" id="CP146256">
    <property type="protein sequence ID" value="XAH74347.1"/>
    <property type="molecule type" value="Genomic_DNA"/>
</dbReference>
<sequence>MKREKRGTKFTIQFKLIIICSLLLIIPLLLTGVFSYMTAKSELDKKGEIILKNSVEQALQLIDAKQAEVERGTLTLEEAQEQVKVALLGEKDAEGKRLINSTVNLGQNGYFVVYDAQGNEVAHPSLEGQNVWDVEDKSGDGTKFVQEQINSGINGGGYVTYTWNLPDSEATALKISYQKQEADWGWIVSAGSYAMDYNEGATTILQTLTIVLIVSLIVGLMIILLFARHISMPIRQIGRSLEQVSDGNISIPALAVKNRDETGLLGQSFNTMLYNMQDLVAALKESSSTVLRFSDSLAGITDETSKAINEVAVTIQEVASAVSDEASSVADTVNKVDALANNIESVSESTEEMNRTTQNTEELRESGLNAVEMLSSSMSKTNGAIREIDEVINKVMESANNIHSVTEAIIQISEQTNLLALNASIEAARAGEAGKGFAVVAEEIRKLAEQSAAEVGEINGAISEIHTYANSSVKTMSSVLGVIEEQSLAVDNTKEAFVNIAEEIKVLIDGVLSITEDSRQMRQMKDEIVGNMESISASTEETSAATQEVSATSEEQLASMEEVAAQTNELKELAEQLEAVVQRFK</sequence>
<protein>
    <submittedName>
        <fullName evidence="12">Methyl-accepting chemotaxis protein</fullName>
    </submittedName>
</protein>
<dbReference type="PRINTS" id="PR00260">
    <property type="entry name" value="CHEMTRNSDUCR"/>
</dbReference>
<dbReference type="SMART" id="SM01049">
    <property type="entry name" value="Cache_2"/>
    <property type="match status" value="1"/>
</dbReference>
<dbReference type="PANTHER" id="PTHR32089">
    <property type="entry name" value="METHYL-ACCEPTING CHEMOTAXIS PROTEIN MCPB"/>
    <property type="match status" value="1"/>
</dbReference>
<dbReference type="Proteomes" id="UP001451571">
    <property type="component" value="Chromosome"/>
</dbReference>
<evidence type="ECO:0000256" key="4">
    <source>
        <dbReference type="ARBA" id="ARBA00022989"/>
    </source>
</evidence>
<dbReference type="SUPFAM" id="SSF58104">
    <property type="entry name" value="Methyl-accepting chemotaxis protein (MCP) signaling domain"/>
    <property type="match status" value="1"/>
</dbReference>
<dbReference type="Gene3D" id="3.30.450.20">
    <property type="entry name" value="PAS domain"/>
    <property type="match status" value="1"/>
</dbReference>
<dbReference type="SMART" id="SM00304">
    <property type="entry name" value="HAMP"/>
    <property type="match status" value="1"/>
</dbReference>
<evidence type="ECO:0000313" key="13">
    <source>
        <dbReference type="Proteomes" id="UP001451571"/>
    </source>
</evidence>
<evidence type="ECO:0000256" key="5">
    <source>
        <dbReference type="ARBA" id="ARBA00023136"/>
    </source>
</evidence>
<evidence type="ECO:0000256" key="8">
    <source>
        <dbReference type="PROSITE-ProRule" id="PRU00284"/>
    </source>
</evidence>
<dbReference type="RefSeq" id="WP_342757940.1">
    <property type="nucleotide sequence ID" value="NZ_CP146256.1"/>
</dbReference>
<dbReference type="Pfam" id="PF00672">
    <property type="entry name" value="HAMP"/>
    <property type="match status" value="1"/>
</dbReference>
<feature type="domain" description="HAMP" evidence="11">
    <location>
        <begin position="228"/>
        <end position="281"/>
    </location>
</feature>
<dbReference type="PROSITE" id="PS50885">
    <property type="entry name" value="HAMP"/>
    <property type="match status" value="1"/>
</dbReference>
<evidence type="ECO:0000259" key="11">
    <source>
        <dbReference type="PROSITE" id="PS50885"/>
    </source>
</evidence>
<dbReference type="Pfam" id="PF17200">
    <property type="entry name" value="sCache_2"/>
    <property type="match status" value="1"/>
</dbReference>
<reference evidence="12 13" key="1">
    <citation type="submission" date="2024-02" db="EMBL/GenBank/DDBJ databases">
        <title>Bacterial strain from lacustrine sediment.</title>
        <authorList>
            <person name="Petit C."/>
            <person name="Fadhlaoui K."/>
        </authorList>
    </citation>
    <scope>NUCLEOTIDE SEQUENCE [LARGE SCALE GENOMIC DNA]</scope>
    <source>
        <strain evidence="12 13">IPX-CK</strain>
    </source>
</reference>
<dbReference type="SMART" id="SM00283">
    <property type="entry name" value="MA"/>
    <property type="match status" value="1"/>
</dbReference>
<feature type="transmembrane region" description="Helical" evidence="9">
    <location>
        <begin position="12"/>
        <end position="37"/>
    </location>
</feature>
<keyword evidence="13" id="KW-1185">Reference proteome</keyword>
<dbReference type="CDD" id="cd06225">
    <property type="entry name" value="HAMP"/>
    <property type="match status" value="1"/>
</dbReference>
<accession>A0ABZ3EXF9</accession>
<name>A0ABZ3EXF9_9FIRM</name>
<evidence type="ECO:0000313" key="12">
    <source>
        <dbReference type="EMBL" id="XAH74347.1"/>
    </source>
</evidence>
<dbReference type="InterPro" id="IPR004089">
    <property type="entry name" value="MCPsignal_dom"/>
</dbReference>
<evidence type="ECO:0000256" key="9">
    <source>
        <dbReference type="SAM" id="Phobius"/>
    </source>
</evidence>
<dbReference type="PROSITE" id="PS50111">
    <property type="entry name" value="CHEMOTAXIS_TRANSDUC_2"/>
    <property type="match status" value="1"/>
</dbReference>
<keyword evidence="3 9" id="KW-0812">Transmembrane</keyword>
<proteinExistence type="inferred from homology"/>
<dbReference type="InterPro" id="IPR003660">
    <property type="entry name" value="HAMP_dom"/>
</dbReference>
<keyword evidence="2" id="KW-1003">Cell membrane</keyword>
<dbReference type="Pfam" id="PF00015">
    <property type="entry name" value="MCPsignal"/>
    <property type="match status" value="1"/>
</dbReference>
<feature type="transmembrane region" description="Helical" evidence="9">
    <location>
        <begin position="204"/>
        <end position="227"/>
    </location>
</feature>
<evidence type="ECO:0000256" key="2">
    <source>
        <dbReference type="ARBA" id="ARBA00022475"/>
    </source>
</evidence>